<protein>
    <submittedName>
        <fullName evidence="1">Uncharacterized protein</fullName>
    </submittedName>
</protein>
<name>A0A5N5QJ64_9AGAM</name>
<reference evidence="1 2" key="1">
    <citation type="journal article" date="2019" name="Fungal Biol. Biotechnol.">
        <title>Draft genome sequence of fastidious pathogen Ceratobasidium theobromae, which causes vascular-streak dieback in Theobroma cacao.</title>
        <authorList>
            <person name="Ali S.S."/>
            <person name="Asman A."/>
            <person name="Shao J."/>
            <person name="Firmansyah A.P."/>
            <person name="Susilo A.W."/>
            <person name="Rosmana A."/>
            <person name="McMahon P."/>
            <person name="Junaid M."/>
            <person name="Guest D."/>
            <person name="Kheng T.Y."/>
            <person name="Meinhardt L.W."/>
            <person name="Bailey B.A."/>
        </authorList>
    </citation>
    <scope>NUCLEOTIDE SEQUENCE [LARGE SCALE GENOMIC DNA]</scope>
    <source>
        <strain evidence="1 2">CT2</strain>
    </source>
</reference>
<dbReference type="AlphaFoldDB" id="A0A5N5QJ64"/>
<evidence type="ECO:0000313" key="1">
    <source>
        <dbReference type="EMBL" id="KAB5591528.1"/>
    </source>
</evidence>
<comment type="caution">
    <text evidence="1">The sequence shown here is derived from an EMBL/GenBank/DDBJ whole genome shotgun (WGS) entry which is preliminary data.</text>
</comment>
<evidence type="ECO:0000313" key="2">
    <source>
        <dbReference type="Proteomes" id="UP000383932"/>
    </source>
</evidence>
<gene>
    <name evidence="1" type="ORF">CTheo_5035</name>
</gene>
<organism evidence="1 2">
    <name type="scientific">Ceratobasidium theobromae</name>
    <dbReference type="NCBI Taxonomy" id="1582974"/>
    <lineage>
        <taxon>Eukaryota</taxon>
        <taxon>Fungi</taxon>
        <taxon>Dikarya</taxon>
        <taxon>Basidiomycota</taxon>
        <taxon>Agaricomycotina</taxon>
        <taxon>Agaricomycetes</taxon>
        <taxon>Cantharellales</taxon>
        <taxon>Ceratobasidiaceae</taxon>
        <taxon>Ceratobasidium</taxon>
    </lineage>
</organism>
<keyword evidence="2" id="KW-1185">Reference proteome</keyword>
<sequence>MADIGAEYVFPNYAQVDAKLTINGPGRKVVLRPAAELPPFFGKLLLFGHTSEPESLPGEPIPGTVRFNKDSPPAGSGIAEFSIQNRHLLILFFPKDEDIRVPNALVSSEPPNSSGNEPFGDLFLYKRAEGEWTFELHQE</sequence>
<accession>A0A5N5QJ64</accession>
<proteinExistence type="predicted"/>
<dbReference type="Proteomes" id="UP000383932">
    <property type="component" value="Unassembled WGS sequence"/>
</dbReference>
<dbReference type="EMBL" id="SSOP01000101">
    <property type="protein sequence ID" value="KAB5591528.1"/>
    <property type="molecule type" value="Genomic_DNA"/>
</dbReference>